<name>A0A834APK4_9CHIR</name>
<evidence type="ECO:0000313" key="2">
    <source>
        <dbReference type="EMBL" id="KAF6114599.1"/>
    </source>
</evidence>
<evidence type="ECO:0000256" key="1">
    <source>
        <dbReference type="SAM" id="SignalP"/>
    </source>
</evidence>
<feature type="chain" id="PRO_5032934908" evidence="1">
    <location>
        <begin position="22"/>
        <end position="134"/>
    </location>
</feature>
<accession>A0A834APK4</accession>
<feature type="signal peptide" evidence="1">
    <location>
        <begin position="1"/>
        <end position="21"/>
    </location>
</feature>
<reference evidence="2 3" key="1">
    <citation type="journal article" date="2020" name="Nature">
        <title>Six reference-quality genomes reveal evolution of bat adaptations.</title>
        <authorList>
            <person name="Jebb D."/>
            <person name="Huang Z."/>
            <person name="Pippel M."/>
            <person name="Hughes G.M."/>
            <person name="Lavrichenko K."/>
            <person name="Devanna P."/>
            <person name="Winkler S."/>
            <person name="Jermiin L.S."/>
            <person name="Skirmuntt E.C."/>
            <person name="Katzourakis A."/>
            <person name="Burkitt-Gray L."/>
            <person name="Ray D.A."/>
            <person name="Sullivan K.A.M."/>
            <person name="Roscito J.G."/>
            <person name="Kirilenko B.M."/>
            <person name="Davalos L.M."/>
            <person name="Corthals A.P."/>
            <person name="Power M.L."/>
            <person name="Jones G."/>
            <person name="Ransome R.D."/>
            <person name="Dechmann D.K.N."/>
            <person name="Locatelli A.G."/>
            <person name="Puechmaille S.J."/>
            <person name="Fedrigo O."/>
            <person name="Jarvis E.D."/>
            <person name="Hiller M."/>
            <person name="Vernes S.C."/>
            <person name="Myers E.W."/>
            <person name="Teeling E.C."/>
        </authorList>
    </citation>
    <scope>NUCLEOTIDE SEQUENCE [LARGE SCALE GENOMIC DNA]</scope>
    <source>
        <strain evidence="2">Bat1K_MPI-CBG_1</strain>
    </source>
</reference>
<keyword evidence="1" id="KW-0732">Signal</keyword>
<dbReference type="AlphaFoldDB" id="A0A834APK4"/>
<dbReference type="Proteomes" id="UP000664940">
    <property type="component" value="Unassembled WGS sequence"/>
</dbReference>
<proteinExistence type="predicted"/>
<protein>
    <submittedName>
        <fullName evidence="2">Uncharacterized protein</fullName>
    </submittedName>
</protein>
<organism evidence="2 3">
    <name type="scientific">Phyllostomus discolor</name>
    <name type="common">pale spear-nosed bat</name>
    <dbReference type="NCBI Taxonomy" id="89673"/>
    <lineage>
        <taxon>Eukaryota</taxon>
        <taxon>Metazoa</taxon>
        <taxon>Chordata</taxon>
        <taxon>Craniata</taxon>
        <taxon>Vertebrata</taxon>
        <taxon>Euteleostomi</taxon>
        <taxon>Mammalia</taxon>
        <taxon>Eutheria</taxon>
        <taxon>Laurasiatheria</taxon>
        <taxon>Chiroptera</taxon>
        <taxon>Yangochiroptera</taxon>
        <taxon>Phyllostomidae</taxon>
        <taxon>Phyllostominae</taxon>
        <taxon>Phyllostomus</taxon>
    </lineage>
</organism>
<comment type="caution">
    <text evidence="2">The sequence shown here is derived from an EMBL/GenBank/DDBJ whole genome shotgun (WGS) entry which is preliminary data.</text>
</comment>
<dbReference type="EMBL" id="JABVXQ010000004">
    <property type="protein sequence ID" value="KAF6114599.1"/>
    <property type="molecule type" value="Genomic_DNA"/>
</dbReference>
<evidence type="ECO:0000313" key="3">
    <source>
        <dbReference type="Proteomes" id="UP000664940"/>
    </source>
</evidence>
<gene>
    <name evidence="2" type="ORF">HJG60_010564</name>
</gene>
<sequence length="134" mass="14705">MYTSSLATFCPLALLAPPFFATLSSHFPICPLTHLTFSGKPTLSFSPLTLPGFHQGALAVTSCTVLLFSGPGTLRIRPHMTVSSGFLPRSISVEFYHPPRAYQQTWTLSTQAQARNLGWEREGSKVPVLMMHLV</sequence>